<feature type="domain" description="IFT52 GIFT" evidence="4">
    <location>
        <begin position="33"/>
        <end position="181"/>
    </location>
</feature>
<dbReference type="GO" id="GO:0005814">
    <property type="term" value="C:centriole"/>
    <property type="evidence" value="ECO:0007669"/>
    <property type="project" value="TreeGrafter"/>
</dbReference>
<evidence type="ECO:0000259" key="3">
    <source>
        <dbReference type="Pfam" id="PF23352"/>
    </source>
</evidence>
<dbReference type="PANTHER" id="PTHR12969:SF7">
    <property type="entry name" value="INTRAFLAGELLAR TRANSPORT PROTEIN 52 HOMOLOG"/>
    <property type="match status" value="1"/>
</dbReference>
<dbReference type="InterPro" id="IPR048643">
    <property type="entry name" value="Itf52_C"/>
</dbReference>
<dbReference type="OMA" id="NWNVEQN"/>
<dbReference type="Pfam" id="PF21178">
    <property type="entry name" value="Itf52_C"/>
    <property type="match status" value="1"/>
</dbReference>
<dbReference type="GO" id="GO:0042073">
    <property type="term" value="P:intraciliary transport"/>
    <property type="evidence" value="ECO:0007669"/>
    <property type="project" value="TreeGrafter"/>
</dbReference>
<keyword evidence="5" id="KW-0969">Cilium</keyword>
<name>G0U4N2_TRYVY</name>
<feature type="domain" description="IFT52 central" evidence="3">
    <location>
        <begin position="350"/>
        <end position="430"/>
    </location>
</feature>
<dbReference type="Pfam" id="PF23352">
    <property type="entry name" value="IFT52_central"/>
    <property type="match status" value="1"/>
</dbReference>
<dbReference type="InterPro" id="IPR039975">
    <property type="entry name" value="IFT52"/>
</dbReference>
<dbReference type="Gene3D" id="6.10.250.2800">
    <property type="match status" value="1"/>
</dbReference>
<evidence type="ECO:0000313" key="5">
    <source>
        <dbReference type="EMBL" id="CCC52396.1"/>
    </source>
</evidence>
<evidence type="ECO:0000256" key="1">
    <source>
        <dbReference type="SAM" id="MobiDB-lite"/>
    </source>
</evidence>
<feature type="region of interest" description="Disordered" evidence="1">
    <location>
        <begin position="176"/>
        <end position="196"/>
    </location>
</feature>
<accession>G0U4N2</accession>
<dbReference type="GO" id="GO:0005929">
    <property type="term" value="C:cilium"/>
    <property type="evidence" value="ECO:0007669"/>
    <property type="project" value="TreeGrafter"/>
</dbReference>
<feature type="domain" description="IFT52 GIFT" evidence="4">
    <location>
        <begin position="208"/>
        <end position="334"/>
    </location>
</feature>
<gene>
    <name evidence="5" type="ORF">TVY486_1014390</name>
</gene>
<dbReference type="EMBL" id="HE573026">
    <property type="protein sequence ID" value="CCC52396.1"/>
    <property type="molecule type" value="Genomic_DNA"/>
</dbReference>
<proteinExistence type="predicted"/>
<dbReference type="Pfam" id="PF23355">
    <property type="entry name" value="IFT52_GIFT"/>
    <property type="match status" value="2"/>
</dbReference>
<dbReference type="InterPro" id="IPR055460">
    <property type="entry name" value="IFT52_central"/>
</dbReference>
<dbReference type="GO" id="GO:0030992">
    <property type="term" value="C:intraciliary transport particle B"/>
    <property type="evidence" value="ECO:0007669"/>
    <property type="project" value="TreeGrafter"/>
</dbReference>
<dbReference type="SUPFAM" id="SSF52317">
    <property type="entry name" value="Class I glutamine amidotransferase-like"/>
    <property type="match status" value="1"/>
</dbReference>
<dbReference type="InterPro" id="IPR055458">
    <property type="entry name" value="IFT52_GIFT"/>
</dbReference>
<evidence type="ECO:0000259" key="2">
    <source>
        <dbReference type="Pfam" id="PF21178"/>
    </source>
</evidence>
<dbReference type="CDD" id="cd23683">
    <property type="entry name" value="IFT52_CTD"/>
    <property type="match status" value="1"/>
</dbReference>
<reference evidence="5" key="1">
    <citation type="journal article" date="2012" name="Proc. Natl. Acad. Sci. U.S.A.">
        <title>Antigenic diversity is generated by distinct evolutionary mechanisms in African trypanosome species.</title>
        <authorList>
            <person name="Jackson A.P."/>
            <person name="Berry A."/>
            <person name="Aslett M."/>
            <person name="Allison H.C."/>
            <person name="Burton P."/>
            <person name="Vavrova-Anderson J."/>
            <person name="Brown R."/>
            <person name="Browne H."/>
            <person name="Corton N."/>
            <person name="Hauser H."/>
            <person name="Gamble J."/>
            <person name="Gilderthorp R."/>
            <person name="Marcello L."/>
            <person name="McQuillan J."/>
            <person name="Otto T.D."/>
            <person name="Quail M.A."/>
            <person name="Sanders M.J."/>
            <person name="van Tonder A."/>
            <person name="Ginger M.L."/>
            <person name="Field M.C."/>
            <person name="Barry J.D."/>
            <person name="Hertz-Fowler C."/>
            <person name="Berriman M."/>
        </authorList>
    </citation>
    <scope>NUCLEOTIDE SEQUENCE</scope>
    <source>
        <strain evidence="5">Y486</strain>
    </source>
</reference>
<dbReference type="GO" id="GO:0060271">
    <property type="term" value="P:cilium assembly"/>
    <property type="evidence" value="ECO:0007669"/>
    <property type="project" value="TreeGrafter"/>
</dbReference>
<feature type="domain" description="Intraflagellar transport protein 52 C-terminal" evidence="2">
    <location>
        <begin position="441"/>
        <end position="493"/>
    </location>
</feature>
<dbReference type="VEuPathDB" id="TriTrypDB:TvY486_1014390"/>
<dbReference type="Gene3D" id="3.40.50.880">
    <property type="match status" value="1"/>
</dbReference>
<evidence type="ECO:0000259" key="4">
    <source>
        <dbReference type="Pfam" id="PF23355"/>
    </source>
</evidence>
<keyword evidence="5" id="KW-0282">Flagellum</keyword>
<keyword evidence="5" id="KW-0966">Cell projection</keyword>
<feature type="compositionally biased region" description="Polar residues" evidence="1">
    <location>
        <begin position="177"/>
        <end position="196"/>
    </location>
</feature>
<feature type="region of interest" description="Disordered" evidence="1">
    <location>
        <begin position="1"/>
        <end position="28"/>
    </location>
</feature>
<protein>
    <submittedName>
        <fullName evidence="5">Putative intraflagellar transport protein component</fullName>
    </submittedName>
</protein>
<organism evidence="5">
    <name type="scientific">Trypanosoma vivax (strain Y486)</name>
    <dbReference type="NCBI Taxonomy" id="1055687"/>
    <lineage>
        <taxon>Eukaryota</taxon>
        <taxon>Discoba</taxon>
        <taxon>Euglenozoa</taxon>
        <taxon>Kinetoplastea</taxon>
        <taxon>Metakinetoplastina</taxon>
        <taxon>Trypanosomatida</taxon>
        <taxon>Trypanosomatidae</taxon>
        <taxon>Trypanosoma</taxon>
        <taxon>Duttonella</taxon>
    </lineage>
</organism>
<dbReference type="PANTHER" id="PTHR12969">
    <property type="entry name" value="NGD5/OSM-6/IFT52"/>
    <property type="match status" value="1"/>
</dbReference>
<sequence>MSDGSRVTLLNVDKPGGGGQEEGAATKENPPKILFNVCRKEMFHPNKGYKQLARRLRQVSSVDMNKEDVTVDRLLPYDIVVFGAPQEKLNAEDMSAVREYVERGGSVIMLFGDGHGGRYSYLNGTLEEWTGITLNEDCVVRTVMNKYLHPKEVCVANGVTNRAINKAAGKNVLGVAGTQNNRPRLNTGNSTSFERAGPTTLNRTVAAGGFGNATTTAAAMAMQQQLVDESASEGPTSLIFVYPHGLSFNVNRPGVPILSSGFMAYPLNRPIATVWESSDEVNHNGRRKRGKLLLIGSALLLEDSWIGKEENELLSTVLFDYMNHQIKLNQIDADEPDITDYHHVPDIASLSERLRVAVEQQEELPRDFTKLFTIDTFKLDTDLIPEVVEAYNKLNVKQEPLTLIPPEFITPLPPVKPAVFEPTHRDPMPPALDLFDLDEEFAPEKVRLSQLTNKCKPEDVQFYILQAAEILGVTKKLRSPRNRDPRALLDYIFRQVMEYKKANVGGKQTLCNMGIDMMNGDSNAAAAAAAAGSMVRVIRVLTDMNDNKDATPFDENAPWFLELHADFDSGKITGKLALQGSSVQFPAQEAVLEGSIKPPGEREYPMEWGLSLSTTGGDQVFFVFLAMLQGNSLRGVCEIAEDNNKPRSFVYVIQEL</sequence>
<dbReference type="AlphaFoldDB" id="G0U4N2"/>
<dbReference type="InterPro" id="IPR029062">
    <property type="entry name" value="Class_I_gatase-like"/>
</dbReference>